<dbReference type="AlphaFoldDB" id="A0A368KDH5"/>
<organism evidence="2 3">
    <name type="scientific">Rhodanobacter denitrificans</name>
    <dbReference type="NCBI Taxonomy" id="666685"/>
    <lineage>
        <taxon>Bacteria</taxon>
        <taxon>Pseudomonadati</taxon>
        <taxon>Pseudomonadota</taxon>
        <taxon>Gammaproteobacteria</taxon>
        <taxon>Lysobacterales</taxon>
        <taxon>Rhodanobacteraceae</taxon>
        <taxon>Rhodanobacter</taxon>
    </lineage>
</organism>
<evidence type="ECO:0000313" key="2">
    <source>
        <dbReference type="EMBL" id="RCS29075.1"/>
    </source>
</evidence>
<reference evidence="2 3" key="1">
    <citation type="submission" date="2018-05" db="EMBL/GenBank/DDBJ databases">
        <title>Draft genome sequence of Rhodanobacter denitrificans Yn1 isolated from gold copper mine.</title>
        <authorList>
            <person name="Yang N."/>
            <person name="Mazhar H.S."/>
            <person name="Rensing C."/>
        </authorList>
    </citation>
    <scope>NUCLEOTIDE SEQUENCE [LARGE SCALE GENOMIC DNA]</scope>
    <source>
        <strain evidence="2 3">Yn1</strain>
    </source>
</reference>
<accession>A0A368KDH5</accession>
<dbReference type="EMBL" id="QFWQ01000008">
    <property type="protein sequence ID" value="RCS29075.1"/>
    <property type="molecule type" value="Genomic_DNA"/>
</dbReference>
<feature type="compositionally biased region" description="Low complexity" evidence="1">
    <location>
        <begin position="20"/>
        <end position="34"/>
    </location>
</feature>
<gene>
    <name evidence="2" type="ORF">DEO45_13495</name>
</gene>
<dbReference type="OrthoDB" id="5988510at2"/>
<keyword evidence="3" id="KW-1185">Reference proteome</keyword>
<evidence type="ECO:0000256" key="1">
    <source>
        <dbReference type="SAM" id="MobiDB-lite"/>
    </source>
</evidence>
<comment type="caution">
    <text evidence="2">The sequence shown here is derived from an EMBL/GenBank/DDBJ whole genome shotgun (WGS) entry which is preliminary data.</text>
</comment>
<name>A0A368KDH5_9GAMM</name>
<sequence>MAVGATAFAQDASPAGQVPASQAGRSAAAAAARSPLKPGDRNCLRSTGSLIPAKEGQCLPVAGRSYSGDEVRRTGVNNTARALQMLDPSISVGH</sequence>
<protein>
    <submittedName>
        <fullName evidence="2">Uncharacterized protein</fullName>
    </submittedName>
</protein>
<feature type="region of interest" description="Disordered" evidence="1">
    <location>
        <begin position="1"/>
        <end position="47"/>
    </location>
</feature>
<dbReference type="Proteomes" id="UP000252387">
    <property type="component" value="Unassembled WGS sequence"/>
</dbReference>
<proteinExistence type="predicted"/>
<evidence type="ECO:0000313" key="3">
    <source>
        <dbReference type="Proteomes" id="UP000252387"/>
    </source>
</evidence>